<sequence length="208" mass="23710">FCQERPKPVMESVMFHAESSSMFKYLDLFDSEVIKCLGDYLDFELLNIDKNTDWITLSPNYSTEIIAGEGSGGVYVAYGEREIEKRSILFISSEGQAGKLGNDLTEFVSMIIEIPYWFDLLKFSGGGQLSEMRKTAQFMFAEYNEEYPDYNKAKSILKEKLDLAHISDPIALLHSCIQNSDCEVLASDGWKYESLFNTFVSSDNKAWK</sequence>
<gene>
    <name evidence="1" type="ORF">RM552_17645</name>
</gene>
<keyword evidence="2" id="KW-1185">Reference proteome</keyword>
<dbReference type="RefSeq" id="WP_311370207.1">
    <property type="nucleotide sequence ID" value="NZ_JAVRHX010000012.1"/>
</dbReference>
<proteinExistence type="predicted"/>
<organism evidence="1 2">
    <name type="scientific">Glaciecola petra</name>
    <dbReference type="NCBI Taxonomy" id="3075602"/>
    <lineage>
        <taxon>Bacteria</taxon>
        <taxon>Pseudomonadati</taxon>
        <taxon>Pseudomonadota</taxon>
        <taxon>Gammaproteobacteria</taxon>
        <taxon>Alteromonadales</taxon>
        <taxon>Alteromonadaceae</taxon>
        <taxon>Glaciecola</taxon>
    </lineage>
</organism>
<protein>
    <recommendedName>
        <fullName evidence="3">SMI1/KNR4 family protein</fullName>
    </recommendedName>
</protein>
<accession>A0ABU2ZVL6</accession>
<dbReference type="Proteomes" id="UP001253545">
    <property type="component" value="Unassembled WGS sequence"/>
</dbReference>
<evidence type="ECO:0000313" key="2">
    <source>
        <dbReference type="Proteomes" id="UP001253545"/>
    </source>
</evidence>
<evidence type="ECO:0000313" key="1">
    <source>
        <dbReference type="EMBL" id="MDT0596682.1"/>
    </source>
</evidence>
<dbReference type="EMBL" id="JAVRHX010000012">
    <property type="protein sequence ID" value="MDT0596682.1"/>
    <property type="molecule type" value="Genomic_DNA"/>
</dbReference>
<name>A0ABU2ZVL6_9ALTE</name>
<reference evidence="1 2" key="1">
    <citation type="submission" date="2023-09" db="EMBL/GenBank/DDBJ databases">
        <authorList>
            <person name="Rey-Velasco X."/>
        </authorList>
    </citation>
    <scope>NUCLEOTIDE SEQUENCE [LARGE SCALE GENOMIC DNA]</scope>
    <source>
        <strain evidence="1 2">P117</strain>
    </source>
</reference>
<evidence type="ECO:0008006" key="3">
    <source>
        <dbReference type="Google" id="ProtNLM"/>
    </source>
</evidence>
<feature type="non-terminal residue" evidence="1">
    <location>
        <position position="1"/>
    </location>
</feature>
<comment type="caution">
    <text evidence="1">The sequence shown here is derived from an EMBL/GenBank/DDBJ whole genome shotgun (WGS) entry which is preliminary data.</text>
</comment>